<dbReference type="Proteomes" id="UP000197596">
    <property type="component" value="Unassembled WGS sequence"/>
</dbReference>
<dbReference type="Proteomes" id="UP000536746">
    <property type="component" value="Unassembled WGS sequence"/>
</dbReference>
<evidence type="ECO:0000313" key="1">
    <source>
        <dbReference type="EMBL" id="NUU01011.1"/>
    </source>
</evidence>
<evidence type="ECO:0000313" key="2">
    <source>
        <dbReference type="EMBL" id="OWY26577.1"/>
    </source>
</evidence>
<dbReference type="RefSeq" id="WP_079215884.1">
    <property type="nucleotide sequence ID" value="NZ_CP018845.1"/>
</dbReference>
<accession>A0A246WKA8</accession>
<proteinExistence type="predicted"/>
<reference evidence="2 3" key="1">
    <citation type="submission" date="2017-06" db="EMBL/GenBank/DDBJ databases">
        <title>Herbaspirillum phytohormonus sp. nov., isolated from the root nodule of Robinia pseudoacacia in lead-zinc mine.</title>
        <authorList>
            <person name="Fan M."/>
            <person name="Lin Y."/>
        </authorList>
    </citation>
    <scope>NUCLEOTIDE SEQUENCE [LARGE SCALE GENOMIC DNA]</scope>
    <source>
        <strain evidence="2 3">HZ10</strain>
    </source>
</reference>
<name>A0A246WKA8_9BURK</name>
<evidence type="ECO:0000313" key="4">
    <source>
        <dbReference type="Proteomes" id="UP000536746"/>
    </source>
</evidence>
<dbReference type="EMBL" id="NJGU01000018">
    <property type="protein sequence ID" value="OWY26577.1"/>
    <property type="molecule type" value="Genomic_DNA"/>
</dbReference>
<dbReference type="AlphaFoldDB" id="A0A246WKA8"/>
<reference evidence="1 4" key="2">
    <citation type="journal article" date="2020" name="Front. Plant Sci.">
        <title>Isolation of Rhizosphere Bacteria That Improve Quality and Water Stress Tolerance in Greenhouse Ornamentals.</title>
        <authorList>
            <person name="Nordstedt N.P."/>
            <person name="Jones M.L."/>
        </authorList>
    </citation>
    <scope>NUCLEOTIDE SEQUENCE [LARGE SCALE GENOMIC DNA]</scope>
    <source>
        <strain evidence="1 4">C6C2</strain>
    </source>
</reference>
<sequence>MTQDLSNFDTVLFIADGASAPLLDTKKFPYMFNDNGRGRQTEDICGRLIELAPDAPELERGATYRDIAHWPRQITPKDYPAYEITEFDFRVPEVRYEPLPATPENAQAFGATLLRSGECIRFPYDGLVMSDYTYGKWAGYESPYLGDGRSRELLTWNATDLEYHDFAHIFFSQGPLPLVITVARWRPYVNQISLADLWVAPGDALVLPPKVMPPPPTQHMGPEEKRRLVVDMHNNRNSAQACRRYDGPPSLATATVLGDDQVMSAPLTRPYYHEEKQPTWHGMLKWP</sequence>
<keyword evidence="4" id="KW-1185">Reference proteome</keyword>
<evidence type="ECO:0008006" key="5">
    <source>
        <dbReference type="Google" id="ProtNLM"/>
    </source>
</evidence>
<organism evidence="2 3">
    <name type="scientific">Herbaspirillum robiniae</name>
    <dbReference type="NCBI Taxonomy" id="2014887"/>
    <lineage>
        <taxon>Bacteria</taxon>
        <taxon>Pseudomonadati</taxon>
        <taxon>Pseudomonadota</taxon>
        <taxon>Betaproteobacteria</taxon>
        <taxon>Burkholderiales</taxon>
        <taxon>Oxalobacteraceae</taxon>
        <taxon>Herbaspirillum</taxon>
    </lineage>
</organism>
<comment type="caution">
    <text evidence="2">The sequence shown here is derived from an EMBL/GenBank/DDBJ whole genome shotgun (WGS) entry which is preliminary data.</text>
</comment>
<evidence type="ECO:0000313" key="3">
    <source>
        <dbReference type="Proteomes" id="UP000197596"/>
    </source>
</evidence>
<gene>
    <name evidence="2" type="ORF">CEJ42_23540</name>
    <name evidence="1" type="ORF">HNO84_05335</name>
</gene>
<dbReference type="OrthoDB" id="7593194at2"/>
<dbReference type="EMBL" id="JABFMT010000004">
    <property type="protein sequence ID" value="NUU01011.1"/>
    <property type="molecule type" value="Genomic_DNA"/>
</dbReference>
<protein>
    <recommendedName>
        <fullName evidence="5">DUF2169 domain-containing protein</fullName>
    </recommendedName>
</protein>